<gene>
    <name evidence="2" type="ORF">CJD36_016770</name>
</gene>
<dbReference type="Proteomes" id="UP000239872">
    <property type="component" value="Unassembled WGS sequence"/>
</dbReference>
<evidence type="ECO:0000256" key="1">
    <source>
        <dbReference type="SAM" id="MobiDB-lite"/>
    </source>
</evidence>
<reference evidence="2 3" key="1">
    <citation type="submission" date="2018-01" db="EMBL/GenBank/DDBJ databases">
        <title>A novel member of the phylum Bacteroidetes isolated from glacier ice.</title>
        <authorList>
            <person name="Liu Q."/>
            <person name="Xin Y.-H."/>
        </authorList>
    </citation>
    <scope>NUCLEOTIDE SEQUENCE [LARGE SCALE GENOMIC DNA]</scope>
    <source>
        <strain evidence="2 3">RB1R16</strain>
    </source>
</reference>
<name>A0A2S7SRQ7_9BACT</name>
<feature type="compositionally biased region" description="Basic and acidic residues" evidence="1">
    <location>
        <begin position="89"/>
        <end position="106"/>
    </location>
</feature>
<sequence>MEANEQVLAFIKNNPNTNKVAISDATGIKGLPLFNILKKLQTEQQITSQGEGPDMTFSAVVEETPAGDNETPVVIEPIVPIVTPSTEETADKQNVTEDKAPLEEKKEEPVAKVTSTRNKDKYIFNAEEYGKGPLVRTVVAQYMIDHPSTTFKQLKEKFPDTLMKRFGVFEEMAKAKELSGTRDRYFFKSEHLIKTADKKTLSVCSQWTAGLIGPFLDVARKLGYDIS</sequence>
<organism evidence="2 3">
    <name type="scientific">Flavipsychrobacter stenotrophus</name>
    <dbReference type="NCBI Taxonomy" id="2077091"/>
    <lineage>
        <taxon>Bacteria</taxon>
        <taxon>Pseudomonadati</taxon>
        <taxon>Bacteroidota</taxon>
        <taxon>Chitinophagia</taxon>
        <taxon>Chitinophagales</taxon>
        <taxon>Chitinophagaceae</taxon>
        <taxon>Flavipsychrobacter</taxon>
    </lineage>
</organism>
<dbReference type="AlphaFoldDB" id="A0A2S7SRQ7"/>
<dbReference type="OrthoDB" id="872472at2"/>
<dbReference type="EMBL" id="PPSL01000005">
    <property type="protein sequence ID" value="PQJ09592.1"/>
    <property type="molecule type" value="Genomic_DNA"/>
</dbReference>
<feature type="region of interest" description="Disordered" evidence="1">
    <location>
        <begin position="84"/>
        <end position="106"/>
    </location>
</feature>
<accession>A0A2S7SRQ7</accession>
<dbReference type="RefSeq" id="WP_105040363.1">
    <property type="nucleotide sequence ID" value="NZ_PPSL01000005.1"/>
</dbReference>
<evidence type="ECO:0000313" key="2">
    <source>
        <dbReference type="EMBL" id="PQJ09592.1"/>
    </source>
</evidence>
<protein>
    <submittedName>
        <fullName evidence="2">Uncharacterized protein</fullName>
    </submittedName>
</protein>
<evidence type="ECO:0000313" key="3">
    <source>
        <dbReference type="Proteomes" id="UP000239872"/>
    </source>
</evidence>
<comment type="caution">
    <text evidence="2">The sequence shown here is derived from an EMBL/GenBank/DDBJ whole genome shotgun (WGS) entry which is preliminary data.</text>
</comment>
<proteinExistence type="predicted"/>
<keyword evidence="3" id="KW-1185">Reference proteome</keyword>